<name>A0ABS5IMG3_9MICO</name>
<proteinExistence type="predicted"/>
<evidence type="ECO:0000313" key="2">
    <source>
        <dbReference type="Proteomes" id="UP000678243"/>
    </source>
</evidence>
<dbReference type="Proteomes" id="UP000678243">
    <property type="component" value="Unassembled WGS sequence"/>
</dbReference>
<dbReference type="EMBL" id="JAGTUK010000002">
    <property type="protein sequence ID" value="MBS0024118.1"/>
    <property type="molecule type" value="Genomic_DNA"/>
</dbReference>
<dbReference type="RefSeq" id="WP_211542706.1">
    <property type="nucleotide sequence ID" value="NZ_JAGTUK010000002.1"/>
</dbReference>
<evidence type="ECO:0000313" key="1">
    <source>
        <dbReference type="EMBL" id="MBS0024118.1"/>
    </source>
</evidence>
<accession>A0ABS5IMG3</accession>
<gene>
    <name evidence="1" type="ORF">KE274_08325</name>
</gene>
<sequence>MTDLETARTRAETARTNVETVKKEVGEDFREHLAAALEQMLERTIVEQHDITTAMNPAELVTLKINITQAATTAIDQVDAQLDLLDIEELAKKARPNMTGESFVDYREVLSPLLRITGELLQKAGYSMEGLESARFGRGYDIANLNAGYAAPTAARRLDAAIEGYGKAAAALAEADTAAKQARAREAWDNAD</sequence>
<reference evidence="1 2" key="1">
    <citation type="submission" date="2021-04" db="EMBL/GenBank/DDBJ databases">
        <title>Whole genome analysis of root endophytic bacterium Microbacterium paraoxydans ku-mp colonizing RP-bio226 rice variety.</title>
        <authorList>
            <person name="Ulaganathan K."/>
            <person name="Latha B."/>
        </authorList>
    </citation>
    <scope>NUCLEOTIDE SEQUENCE [LARGE SCALE GENOMIC DNA]</scope>
    <source>
        <strain evidence="2">ku-mp</strain>
    </source>
</reference>
<protein>
    <submittedName>
        <fullName evidence="1">Uncharacterized protein</fullName>
    </submittedName>
</protein>
<keyword evidence="2" id="KW-1185">Reference proteome</keyword>
<comment type="caution">
    <text evidence="1">The sequence shown here is derived from an EMBL/GenBank/DDBJ whole genome shotgun (WGS) entry which is preliminary data.</text>
</comment>
<organism evidence="1 2">
    <name type="scientific">Microbacterium paraoxydans</name>
    <dbReference type="NCBI Taxonomy" id="199592"/>
    <lineage>
        <taxon>Bacteria</taxon>
        <taxon>Bacillati</taxon>
        <taxon>Actinomycetota</taxon>
        <taxon>Actinomycetes</taxon>
        <taxon>Micrococcales</taxon>
        <taxon>Microbacteriaceae</taxon>
        <taxon>Microbacterium</taxon>
    </lineage>
</organism>